<evidence type="ECO:0000313" key="2">
    <source>
        <dbReference type="EMBL" id="GAA0714614.1"/>
    </source>
</evidence>
<organism evidence="2 3">
    <name type="scientific">Aquimarina litoralis</name>
    <dbReference type="NCBI Taxonomy" id="584605"/>
    <lineage>
        <taxon>Bacteria</taxon>
        <taxon>Pseudomonadati</taxon>
        <taxon>Bacteroidota</taxon>
        <taxon>Flavobacteriia</taxon>
        <taxon>Flavobacteriales</taxon>
        <taxon>Flavobacteriaceae</taxon>
        <taxon>Aquimarina</taxon>
    </lineage>
</organism>
<name>A0ABN1IIL9_9FLAO</name>
<dbReference type="SUPFAM" id="SSF54427">
    <property type="entry name" value="NTF2-like"/>
    <property type="match status" value="1"/>
</dbReference>
<protein>
    <submittedName>
        <fullName evidence="2">Nuclear transport factor 2 family protein</fullName>
    </submittedName>
</protein>
<comment type="caution">
    <text evidence="2">The sequence shown here is derived from an EMBL/GenBank/DDBJ whole genome shotgun (WGS) entry which is preliminary data.</text>
</comment>
<dbReference type="RefSeq" id="WP_343910732.1">
    <property type="nucleotide sequence ID" value="NZ_BAAAGE010000001.1"/>
</dbReference>
<reference evidence="2 3" key="1">
    <citation type="journal article" date="2019" name="Int. J. Syst. Evol. Microbiol.">
        <title>The Global Catalogue of Microorganisms (GCM) 10K type strain sequencing project: providing services to taxonomists for standard genome sequencing and annotation.</title>
        <authorList>
            <consortium name="The Broad Institute Genomics Platform"/>
            <consortium name="The Broad Institute Genome Sequencing Center for Infectious Disease"/>
            <person name="Wu L."/>
            <person name="Ma J."/>
        </authorList>
    </citation>
    <scope>NUCLEOTIDE SEQUENCE [LARGE SCALE GENOMIC DNA]</scope>
    <source>
        <strain evidence="2 3">JCM 15974</strain>
    </source>
</reference>
<evidence type="ECO:0000313" key="3">
    <source>
        <dbReference type="Proteomes" id="UP001501758"/>
    </source>
</evidence>
<dbReference type="Gene3D" id="3.10.450.50">
    <property type="match status" value="1"/>
</dbReference>
<gene>
    <name evidence="2" type="ORF">GCM10009430_08040</name>
</gene>
<proteinExistence type="predicted"/>
<dbReference type="Pfam" id="PF12680">
    <property type="entry name" value="SnoaL_2"/>
    <property type="match status" value="1"/>
</dbReference>
<feature type="domain" description="SnoaL-like" evidence="1">
    <location>
        <begin position="9"/>
        <end position="109"/>
    </location>
</feature>
<keyword evidence="3" id="KW-1185">Reference proteome</keyword>
<evidence type="ECO:0000259" key="1">
    <source>
        <dbReference type="Pfam" id="PF12680"/>
    </source>
</evidence>
<dbReference type="InterPro" id="IPR037401">
    <property type="entry name" value="SnoaL-like"/>
</dbReference>
<dbReference type="EMBL" id="BAAAGE010000001">
    <property type="protein sequence ID" value="GAA0714614.1"/>
    <property type="molecule type" value="Genomic_DNA"/>
</dbReference>
<sequence length="153" mass="17832">MADYKELIQTFYTGLSQQNADMMVSCYHPDIVFEDPGFGQLHGDRAKKMWQMLCKNGKDLKVEFSNIQVDNESGSAHWEAWYTFSQTGRKVHNRIDAKFEFKDGKIIKHTDDFNLHRWASQAIGWKGKLLGGTNFFKKKLHQQTNILLDKFQP</sequence>
<dbReference type="InterPro" id="IPR032710">
    <property type="entry name" value="NTF2-like_dom_sf"/>
</dbReference>
<dbReference type="Proteomes" id="UP001501758">
    <property type="component" value="Unassembled WGS sequence"/>
</dbReference>
<accession>A0ABN1IIL9</accession>